<dbReference type="EMBL" id="SRLO01000019">
    <property type="protein sequence ID" value="TNN85785.1"/>
    <property type="molecule type" value="Genomic_DNA"/>
</dbReference>
<accession>A0A4Z2J5X5</accession>
<evidence type="ECO:0000313" key="3">
    <source>
        <dbReference type="Proteomes" id="UP000314294"/>
    </source>
</evidence>
<reference evidence="2 3" key="1">
    <citation type="submission" date="2019-03" db="EMBL/GenBank/DDBJ databases">
        <title>First draft genome of Liparis tanakae, snailfish: a comprehensive survey of snailfish specific genes.</title>
        <authorList>
            <person name="Kim W."/>
            <person name="Song I."/>
            <person name="Jeong J.-H."/>
            <person name="Kim D."/>
            <person name="Kim S."/>
            <person name="Ryu S."/>
            <person name="Song J.Y."/>
            <person name="Lee S.K."/>
        </authorList>
    </citation>
    <scope>NUCLEOTIDE SEQUENCE [LARGE SCALE GENOMIC DNA]</scope>
    <source>
        <tissue evidence="2">Muscle</tissue>
    </source>
</reference>
<gene>
    <name evidence="2" type="ORF">EYF80_004032</name>
</gene>
<protein>
    <submittedName>
        <fullName evidence="2">Uncharacterized protein</fullName>
    </submittedName>
</protein>
<comment type="caution">
    <text evidence="2">The sequence shown here is derived from an EMBL/GenBank/DDBJ whole genome shotgun (WGS) entry which is preliminary data.</text>
</comment>
<organism evidence="2 3">
    <name type="scientific">Liparis tanakae</name>
    <name type="common">Tanaka's snailfish</name>
    <dbReference type="NCBI Taxonomy" id="230148"/>
    <lineage>
        <taxon>Eukaryota</taxon>
        <taxon>Metazoa</taxon>
        <taxon>Chordata</taxon>
        <taxon>Craniata</taxon>
        <taxon>Vertebrata</taxon>
        <taxon>Euteleostomi</taxon>
        <taxon>Actinopterygii</taxon>
        <taxon>Neopterygii</taxon>
        <taxon>Teleostei</taxon>
        <taxon>Neoteleostei</taxon>
        <taxon>Acanthomorphata</taxon>
        <taxon>Eupercaria</taxon>
        <taxon>Perciformes</taxon>
        <taxon>Cottioidei</taxon>
        <taxon>Cottales</taxon>
        <taxon>Liparidae</taxon>
        <taxon>Liparis</taxon>
    </lineage>
</organism>
<feature type="region of interest" description="Disordered" evidence="1">
    <location>
        <begin position="32"/>
        <end position="61"/>
    </location>
</feature>
<evidence type="ECO:0000313" key="2">
    <source>
        <dbReference type="EMBL" id="TNN85785.1"/>
    </source>
</evidence>
<proteinExistence type="predicted"/>
<name>A0A4Z2J5X5_9TELE</name>
<keyword evidence="3" id="KW-1185">Reference proteome</keyword>
<dbReference type="AlphaFoldDB" id="A0A4Z2J5X5"/>
<evidence type="ECO:0000256" key="1">
    <source>
        <dbReference type="SAM" id="MobiDB-lite"/>
    </source>
</evidence>
<dbReference type="Proteomes" id="UP000314294">
    <property type="component" value="Unassembled WGS sequence"/>
</dbReference>
<sequence length="201" mass="21455">MGFILPPGLLKRDREKERKKWERGLRCSADRLAFKERRGPSEGQREPASTERRSTGTRELQNRVKSCSYTDVRSNASLCLSKGGQSREHVKASGSPWASSALSSFLTTPLKRVVVLRPGCGSCGPVAALQAQLDVAELFNNTPPTWSISMSLGKAPGHSMATLTRSAGGGMAGGDGGWVVRVSGLTPLSLLLGGAHPQLQE</sequence>